<organism evidence="1 2">
    <name type="scientific">Pseudomonas fluorescens</name>
    <dbReference type="NCBI Taxonomy" id="294"/>
    <lineage>
        <taxon>Bacteria</taxon>
        <taxon>Pseudomonadati</taxon>
        <taxon>Pseudomonadota</taxon>
        <taxon>Gammaproteobacteria</taxon>
        <taxon>Pseudomonadales</taxon>
        <taxon>Pseudomonadaceae</taxon>
        <taxon>Pseudomonas</taxon>
    </lineage>
</organism>
<proteinExistence type="predicted"/>
<protein>
    <submittedName>
        <fullName evidence="1">Uncharacterized protein</fullName>
    </submittedName>
</protein>
<evidence type="ECO:0000313" key="1">
    <source>
        <dbReference type="EMBL" id="KWV89397.1"/>
    </source>
</evidence>
<sequence length="124" mass="13530">MRIADSTDGFSPRSTALAVSMRALSISQALPPMRARASWMPSKADSGTLNCSRTWAYWPVTRLVNLAAPVPTAGSEIERPTDRQFISIIQPLPSISWPPIRYSRGMNTSLPELGPFMKAAPSGR</sequence>
<accession>A0A125QJ16</accession>
<comment type="caution">
    <text evidence="1">The sequence shown here is derived from an EMBL/GenBank/DDBJ whole genome shotgun (WGS) entry which is preliminary data.</text>
</comment>
<dbReference type="EMBL" id="LCYA01000047">
    <property type="protein sequence ID" value="KWV89397.1"/>
    <property type="molecule type" value="Genomic_DNA"/>
</dbReference>
<evidence type="ECO:0000313" key="2">
    <source>
        <dbReference type="Proteomes" id="UP000061348"/>
    </source>
</evidence>
<reference evidence="1 2" key="1">
    <citation type="submission" date="2015-05" db="EMBL/GenBank/DDBJ databases">
        <title>A genomic and transcriptomic approach to investigate the blue pigment phenotype in Pseudomonas fluorescens.</title>
        <authorList>
            <person name="Andreani N.A."/>
            <person name="Cardazzo B."/>
        </authorList>
    </citation>
    <scope>NUCLEOTIDE SEQUENCE [LARGE SCALE GENOMIC DNA]</scope>
    <source>
        <strain evidence="1 2">Ps_22</strain>
    </source>
</reference>
<dbReference type="AlphaFoldDB" id="A0A125QJ16"/>
<dbReference type="Proteomes" id="UP000061348">
    <property type="component" value="Unassembled WGS sequence"/>
</dbReference>
<gene>
    <name evidence="1" type="ORF">PFLmoz3_00949</name>
</gene>
<name>A0A125QJ16_PSEFL</name>